<evidence type="ECO:0000313" key="1">
    <source>
        <dbReference type="EMBL" id="KYM89626.1"/>
    </source>
</evidence>
<protein>
    <submittedName>
        <fullName evidence="1">Uncharacterized protein</fullName>
    </submittedName>
</protein>
<proteinExistence type="predicted"/>
<name>A0A195BT67_9HYME</name>
<gene>
    <name evidence="1" type="ORF">ALC53_01938</name>
</gene>
<keyword evidence="2" id="KW-1185">Reference proteome</keyword>
<dbReference type="EMBL" id="KQ976417">
    <property type="protein sequence ID" value="KYM89626.1"/>
    <property type="molecule type" value="Genomic_DNA"/>
</dbReference>
<sequence length="93" mass="10301">MSGRAKGRQKKLLGMMLGPGYNPPRRRWCLYLSRGKPPSVCAYLSLPPSLSSRSSDPPRHVCPVPSHSQSTFWQLTLVPGGKGGLRRERVAEE</sequence>
<evidence type="ECO:0000313" key="2">
    <source>
        <dbReference type="Proteomes" id="UP000078540"/>
    </source>
</evidence>
<accession>A0A195BT67</accession>
<reference evidence="1 2" key="1">
    <citation type="submission" date="2015-09" db="EMBL/GenBank/DDBJ databases">
        <title>Atta colombica WGS genome.</title>
        <authorList>
            <person name="Nygaard S."/>
            <person name="Hu H."/>
            <person name="Boomsma J."/>
            <person name="Zhang G."/>
        </authorList>
    </citation>
    <scope>NUCLEOTIDE SEQUENCE [LARGE SCALE GENOMIC DNA]</scope>
    <source>
        <strain evidence="1">Treedump-2</strain>
        <tissue evidence="1">Whole body</tissue>
    </source>
</reference>
<organism evidence="1 2">
    <name type="scientific">Atta colombica</name>
    <dbReference type="NCBI Taxonomy" id="520822"/>
    <lineage>
        <taxon>Eukaryota</taxon>
        <taxon>Metazoa</taxon>
        <taxon>Ecdysozoa</taxon>
        <taxon>Arthropoda</taxon>
        <taxon>Hexapoda</taxon>
        <taxon>Insecta</taxon>
        <taxon>Pterygota</taxon>
        <taxon>Neoptera</taxon>
        <taxon>Endopterygota</taxon>
        <taxon>Hymenoptera</taxon>
        <taxon>Apocrita</taxon>
        <taxon>Aculeata</taxon>
        <taxon>Formicoidea</taxon>
        <taxon>Formicidae</taxon>
        <taxon>Myrmicinae</taxon>
        <taxon>Atta</taxon>
    </lineage>
</organism>
<dbReference type="Proteomes" id="UP000078540">
    <property type="component" value="Unassembled WGS sequence"/>
</dbReference>
<dbReference type="AlphaFoldDB" id="A0A195BT67"/>